<accession>A0A0A8YYB9</accession>
<name>A0A0A8YYB9_ARUDO</name>
<reference evidence="2" key="1">
    <citation type="submission" date="2014-09" db="EMBL/GenBank/DDBJ databases">
        <authorList>
            <person name="Magalhaes I.L.F."/>
            <person name="Oliveira U."/>
            <person name="Santos F.R."/>
            <person name="Vidigal T.H.D.A."/>
            <person name="Brescovit A.D."/>
            <person name="Santos A.J."/>
        </authorList>
    </citation>
    <scope>NUCLEOTIDE SEQUENCE</scope>
    <source>
        <tissue evidence="2">Shoot tissue taken approximately 20 cm above the soil surface</tissue>
    </source>
</reference>
<keyword evidence="1" id="KW-1133">Transmembrane helix</keyword>
<dbReference type="InterPro" id="IPR036259">
    <property type="entry name" value="MFS_trans_sf"/>
</dbReference>
<sequence>MVMLAIYDQFIVPFLCRRTGYANGITHLQCIGIGFASMILASVIAAVVSQPPRRQPGFEPGAGTERPLC</sequence>
<dbReference type="EMBL" id="GBRH01265781">
    <property type="protein sequence ID" value="JAD32114.1"/>
    <property type="molecule type" value="Transcribed_RNA"/>
</dbReference>
<feature type="transmembrane region" description="Helical" evidence="1">
    <location>
        <begin position="25"/>
        <end position="48"/>
    </location>
</feature>
<proteinExistence type="predicted"/>
<keyword evidence="1" id="KW-0812">Transmembrane</keyword>
<evidence type="ECO:0000313" key="2">
    <source>
        <dbReference type="EMBL" id="JAD32114.1"/>
    </source>
</evidence>
<reference evidence="2" key="2">
    <citation type="journal article" date="2015" name="Data Brief">
        <title>Shoot transcriptome of the giant reed, Arundo donax.</title>
        <authorList>
            <person name="Barrero R.A."/>
            <person name="Guerrero F.D."/>
            <person name="Moolhuijzen P."/>
            <person name="Goolsby J.A."/>
            <person name="Tidwell J."/>
            <person name="Bellgard S.E."/>
            <person name="Bellgard M.I."/>
        </authorList>
    </citation>
    <scope>NUCLEOTIDE SEQUENCE</scope>
    <source>
        <tissue evidence="2">Shoot tissue taken approximately 20 cm above the soil surface</tissue>
    </source>
</reference>
<organism evidence="2">
    <name type="scientific">Arundo donax</name>
    <name type="common">Giant reed</name>
    <name type="synonym">Donax arundinaceus</name>
    <dbReference type="NCBI Taxonomy" id="35708"/>
    <lineage>
        <taxon>Eukaryota</taxon>
        <taxon>Viridiplantae</taxon>
        <taxon>Streptophyta</taxon>
        <taxon>Embryophyta</taxon>
        <taxon>Tracheophyta</taxon>
        <taxon>Spermatophyta</taxon>
        <taxon>Magnoliopsida</taxon>
        <taxon>Liliopsida</taxon>
        <taxon>Poales</taxon>
        <taxon>Poaceae</taxon>
        <taxon>PACMAD clade</taxon>
        <taxon>Arundinoideae</taxon>
        <taxon>Arundineae</taxon>
        <taxon>Arundo</taxon>
    </lineage>
</organism>
<dbReference type="Gene3D" id="1.20.1250.20">
    <property type="entry name" value="MFS general substrate transporter like domains"/>
    <property type="match status" value="1"/>
</dbReference>
<evidence type="ECO:0000256" key="1">
    <source>
        <dbReference type="SAM" id="Phobius"/>
    </source>
</evidence>
<dbReference type="AlphaFoldDB" id="A0A0A8YYB9"/>
<protein>
    <submittedName>
        <fullName evidence="2">Uncharacterized protein</fullName>
    </submittedName>
</protein>
<keyword evidence="1" id="KW-0472">Membrane</keyword>